<sequence length="197" mass="21832">MDWNIRSEGELISARPGPARPSLARKEGPHIFILFRPPRLLGWFGRIGSGALTAPPPPPPPPFPPSCSAGIFPLPPIFFFLHSFISLGLPSLRTRKIGTSQQIAPFPSHPYKYRISPSSPRPSTRRLLRHGVPLLPPCLPWSKEADSTWSYRQLPGRARLSNSLFGSQPVSNSILILPAPGQRCRQINNVHKFLLGM</sequence>
<keyword evidence="2" id="KW-1185">Reference proteome</keyword>
<dbReference type="EMBL" id="CM009752">
    <property type="protein sequence ID" value="PUZ58945.1"/>
    <property type="molecule type" value="Genomic_DNA"/>
</dbReference>
<evidence type="ECO:0000313" key="1">
    <source>
        <dbReference type="EMBL" id="PUZ58945.1"/>
    </source>
</evidence>
<name>A0A2T7DTP6_9POAL</name>
<protein>
    <submittedName>
        <fullName evidence="1">Uncharacterized protein</fullName>
    </submittedName>
</protein>
<accession>A0A2T7DTP6</accession>
<proteinExistence type="predicted"/>
<evidence type="ECO:0000313" key="2">
    <source>
        <dbReference type="Proteomes" id="UP000244336"/>
    </source>
</evidence>
<organism evidence="1 2">
    <name type="scientific">Panicum hallii var. hallii</name>
    <dbReference type="NCBI Taxonomy" id="1504633"/>
    <lineage>
        <taxon>Eukaryota</taxon>
        <taxon>Viridiplantae</taxon>
        <taxon>Streptophyta</taxon>
        <taxon>Embryophyta</taxon>
        <taxon>Tracheophyta</taxon>
        <taxon>Spermatophyta</taxon>
        <taxon>Magnoliopsida</taxon>
        <taxon>Liliopsida</taxon>
        <taxon>Poales</taxon>
        <taxon>Poaceae</taxon>
        <taxon>PACMAD clade</taxon>
        <taxon>Panicoideae</taxon>
        <taxon>Panicodae</taxon>
        <taxon>Paniceae</taxon>
        <taxon>Panicinae</taxon>
        <taxon>Panicum</taxon>
        <taxon>Panicum sect. Panicum</taxon>
    </lineage>
</organism>
<gene>
    <name evidence="1" type="ORF">GQ55_4G003000</name>
</gene>
<reference evidence="1 2" key="1">
    <citation type="submission" date="2018-04" db="EMBL/GenBank/DDBJ databases">
        <title>WGS assembly of Panicum hallii var. hallii HAL2.</title>
        <authorList>
            <person name="Lovell J."/>
            <person name="Jenkins J."/>
            <person name="Lowry D."/>
            <person name="Mamidi S."/>
            <person name="Sreedasyam A."/>
            <person name="Weng X."/>
            <person name="Barry K."/>
            <person name="Bonette J."/>
            <person name="Campitelli B."/>
            <person name="Daum C."/>
            <person name="Gordon S."/>
            <person name="Gould B."/>
            <person name="Lipzen A."/>
            <person name="MacQueen A."/>
            <person name="Palacio-Mejia J."/>
            <person name="Plott C."/>
            <person name="Shakirov E."/>
            <person name="Shu S."/>
            <person name="Yoshinaga Y."/>
            <person name="Zane M."/>
            <person name="Rokhsar D."/>
            <person name="Grimwood J."/>
            <person name="Schmutz J."/>
            <person name="Juenger T."/>
        </authorList>
    </citation>
    <scope>NUCLEOTIDE SEQUENCE [LARGE SCALE GENOMIC DNA]</scope>
    <source>
        <strain evidence="2">cv. HAL2</strain>
    </source>
</reference>
<dbReference type="AlphaFoldDB" id="A0A2T7DTP6"/>
<dbReference type="Proteomes" id="UP000244336">
    <property type="component" value="Chromosome 4"/>
</dbReference>
<dbReference type="Gramene" id="PUZ58945">
    <property type="protein sequence ID" value="PUZ58945"/>
    <property type="gene ID" value="GQ55_4G003000"/>
</dbReference>